<dbReference type="InterPro" id="IPR007349">
    <property type="entry name" value="DUF418"/>
</dbReference>
<feature type="transmembrane region" description="Helical" evidence="1">
    <location>
        <begin position="231"/>
        <end position="252"/>
    </location>
</feature>
<dbReference type="InterPro" id="IPR052529">
    <property type="entry name" value="Bact_Transport_Assoc"/>
</dbReference>
<feature type="transmembrane region" description="Helical" evidence="1">
    <location>
        <begin position="318"/>
        <end position="338"/>
    </location>
</feature>
<dbReference type="PANTHER" id="PTHR30590:SF2">
    <property type="entry name" value="INNER MEMBRANE PROTEIN"/>
    <property type="match status" value="1"/>
</dbReference>
<comment type="caution">
    <text evidence="3">The sequence shown here is derived from an EMBL/GenBank/DDBJ whole genome shotgun (WGS) entry which is preliminary data.</text>
</comment>
<accession>A0A2U1ZZZ9</accession>
<keyword evidence="1" id="KW-0812">Transmembrane</keyword>
<name>A0A2U1ZZZ9_9MICO</name>
<dbReference type="EMBL" id="PYHR01000002">
    <property type="protein sequence ID" value="PWD52558.1"/>
    <property type="molecule type" value="Genomic_DNA"/>
</dbReference>
<organism evidence="3 4">
    <name type="scientific">Serinibacter arcticus</name>
    <dbReference type="NCBI Taxonomy" id="1655435"/>
    <lineage>
        <taxon>Bacteria</taxon>
        <taxon>Bacillati</taxon>
        <taxon>Actinomycetota</taxon>
        <taxon>Actinomycetes</taxon>
        <taxon>Micrococcales</taxon>
        <taxon>Beutenbergiaceae</taxon>
        <taxon>Serinibacter</taxon>
    </lineage>
</organism>
<feature type="transmembrane region" description="Helical" evidence="1">
    <location>
        <begin position="344"/>
        <end position="363"/>
    </location>
</feature>
<gene>
    <name evidence="3" type="ORF">C8046_13580</name>
</gene>
<dbReference type="OrthoDB" id="2388539at2"/>
<reference evidence="3 4" key="1">
    <citation type="submission" date="2018-03" db="EMBL/GenBank/DDBJ databases">
        <title>Genome assembly of novel Miniimonas species PCH200.</title>
        <authorList>
            <person name="Thakur V."/>
            <person name="Kumar V."/>
            <person name="Singh D."/>
        </authorList>
    </citation>
    <scope>NUCLEOTIDE SEQUENCE [LARGE SCALE GENOMIC DNA]</scope>
    <source>
        <strain evidence="3 4">PCH200</strain>
    </source>
</reference>
<dbReference type="Pfam" id="PF04235">
    <property type="entry name" value="DUF418"/>
    <property type="match status" value="1"/>
</dbReference>
<feature type="transmembrane region" description="Helical" evidence="1">
    <location>
        <begin position="264"/>
        <end position="288"/>
    </location>
</feature>
<proteinExistence type="predicted"/>
<dbReference type="RefSeq" id="WP_109230945.1">
    <property type="nucleotide sequence ID" value="NZ_PYHR01000002.1"/>
</dbReference>
<keyword evidence="4" id="KW-1185">Reference proteome</keyword>
<feature type="domain" description="DUF418" evidence="2">
    <location>
        <begin position="212"/>
        <end position="382"/>
    </location>
</feature>
<feature type="transmembrane region" description="Helical" evidence="1">
    <location>
        <begin position="107"/>
        <end position="123"/>
    </location>
</feature>
<dbReference type="AlphaFoldDB" id="A0A2U1ZZZ9"/>
<keyword evidence="1" id="KW-0472">Membrane</keyword>
<evidence type="ECO:0000259" key="2">
    <source>
        <dbReference type="Pfam" id="PF04235"/>
    </source>
</evidence>
<protein>
    <recommendedName>
        <fullName evidence="2">DUF418 domain-containing protein</fullName>
    </recommendedName>
</protein>
<keyword evidence="1" id="KW-1133">Transmembrane helix</keyword>
<dbReference type="Proteomes" id="UP000245166">
    <property type="component" value="Unassembled WGS sequence"/>
</dbReference>
<evidence type="ECO:0000313" key="3">
    <source>
        <dbReference type="EMBL" id="PWD52558.1"/>
    </source>
</evidence>
<feature type="transmembrane region" description="Helical" evidence="1">
    <location>
        <begin position="130"/>
        <end position="152"/>
    </location>
</feature>
<evidence type="ECO:0000256" key="1">
    <source>
        <dbReference type="SAM" id="Phobius"/>
    </source>
</evidence>
<sequence>MLLLIAAANAPWYLWASQTRDLSQHPVDASSLDRVVQTVMLVAVDARSYPMFAMLFGYGIWQLYSRQAAAGVERTEARGLLRRRHWWMLAIGAVHAALLWAGDVVGAYGLAGLVLVALFIDRADRVLRVWVIVLTSLIAVAGVFSLIGAFAVQASGVDAGATAAGFDIDAGAGEASYPASVLVRSTMWLIATPAQAFLSVTIPIAILGGILAARHRLLEDPARHRRLLRRLAVVGIGVGWLGGAVVAAQNLGLLGLSPELDWGFIYLQSTTGLFCGVGYVALFGLIAARLSGSTAEPRPVGRVTWALAAVGKRSLTSYLAQSVVMAPLLAAWGLGLGADLGSSTVLLVAVGTWLLTVALACWLEATGRRGPAEWALRRLAYRR</sequence>
<dbReference type="PANTHER" id="PTHR30590">
    <property type="entry name" value="INNER MEMBRANE PROTEIN"/>
    <property type="match status" value="1"/>
</dbReference>
<feature type="transmembrane region" description="Helical" evidence="1">
    <location>
        <begin position="187"/>
        <end position="211"/>
    </location>
</feature>
<evidence type="ECO:0000313" key="4">
    <source>
        <dbReference type="Proteomes" id="UP000245166"/>
    </source>
</evidence>